<feature type="active site" description="Proton donor" evidence="7">
    <location>
        <position position="338"/>
    </location>
</feature>
<dbReference type="Proteomes" id="UP000045545">
    <property type="component" value="Unassembled WGS sequence"/>
</dbReference>
<dbReference type="PANTHER" id="PTHR43727">
    <property type="entry name" value="DIAMINOPIMELATE DECARBOXYLASE"/>
    <property type="match status" value="1"/>
</dbReference>
<comment type="similarity">
    <text evidence="5">Belongs to the Orn/Lys/Arg decarboxylase class-II family. LysA subfamily.</text>
</comment>
<feature type="domain" description="Orn/DAP/Arg decarboxylase 2 N-terminal" evidence="10">
    <location>
        <begin position="34"/>
        <end position="272"/>
    </location>
</feature>
<sequence>MGYEKQAFAKADVLQLLKEYGSPLYVYDEEVLRNRCRELRTLVKYPHFRVNYSAKANTNVELLKIIKDEGLDVDAMSPGEMYLEMKAGFTADRIMFIGNNVSRDELQYAVDRNIYISVDSLSQLALLGEINRGGQVCLRINPIIGAGHHEKVVTGGKKAKFGIAIEDLPKAQKIADSYDMTITGLNQHIGSLFLETEAYVAAAAQLLDIAATLPTVQVVDFGGGMGIPYRHEEETRLDLHKLGQELDDLIATWVEKHWPIMVRIEPGRYVVAECGIILGTVTAVKNNYNTYFVGCDIGFNTLIRPAMYDSYHEISVVPAQNREYQEYEQPVYLVGPICESGDILAHDRVLPVCREGDGLIVHDAGAYGFAMASNYNSRPLPAEVLIQKDGKIRIIRKAQSLKDL</sequence>
<organism evidence="11 12">
    <name type="scientific">Syntrophomonas zehnderi OL-4</name>
    <dbReference type="NCBI Taxonomy" id="690567"/>
    <lineage>
        <taxon>Bacteria</taxon>
        <taxon>Bacillati</taxon>
        <taxon>Bacillota</taxon>
        <taxon>Clostridia</taxon>
        <taxon>Eubacteriales</taxon>
        <taxon>Syntrophomonadaceae</taxon>
        <taxon>Syntrophomonas</taxon>
    </lineage>
</organism>
<comment type="cofactor">
    <cofactor evidence="1 5 7 8">
        <name>pyridoxal 5'-phosphate</name>
        <dbReference type="ChEBI" id="CHEBI:597326"/>
    </cofactor>
</comment>
<dbReference type="Pfam" id="PF02784">
    <property type="entry name" value="Orn_Arg_deC_N"/>
    <property type="match status" value="1"/>
</dbReference>
<feature type="binding site" evidence="5">
    <location>
        <position position="367"/>
    </location>
    <ligand>
        <name>pyridoxal 5'-phosphate</name>
        <dbReference type="ChEBI" id="CHEBI:597326"/>
    </ligand>
</feature>
<evidence type="ECO:0000313" key="12">
    <source>
        <dbReference type="Proteomes" id="UP000045545"/>
    </source>
</evidence>
<dbReference type="InterPro" id="IPR029066">
    <property type="entry name" value="PLP-binding_barrel"/>
</dbReference>
<reference evidence="11 12" key="1">
    <citation type="submission" date="2015-03" db="EMBL/GenBank/DDBJ databases">
        <authorList>
            <person name="Murphy D."/>
        </authorList>
    </citation>
    <scope>NUCLEOTIDE SEQUENCE [LARGE SCALE GENOMIC DNA]</scope>
    <source>
        <strain evidence="11 12">OL-4</strain>
    </source>
</reference>
<dbReference type="InterPro" id="IPR000183">
    <property type="entry name" value="Orn/DAP/Arg_de-COase"/>
</dbReference>
<dbReference type="NCBIfam" id="TIGR01048">
    <property type="entry name" value="lysA"/>
    <property type="match status" value="1"/>
</dbReference>
<dbReference type="SUPFAM" id="SSF50621">
    <property type="entry name" value="Alanine racemase C-terminal domain-like"/>
    <property type="match status" value="1"/>
</dbReference>
<dbReference type="InterPro" id="IPR002986">
    <property type="entry name" value="DAP_deCOOHase_LysA"/>
</dbReference>
<dbReference type="PRINTS" id="PR01181">
    <property type="entry name" value="DAPDCRBXLASE"/>
</dbReference>
<dbReference type="Pfam" id="PF00278">
    <property type="entry name" value="Orn_DAP_Arg_deC"/>
    <property type="match status" value="1"/>
</dbReference>
<dbReference type="Gene3D" id="3.20.20.10">
    <property type="entry name" value="Alanine racemase"/>
    <property type="match status" value="1"/>
</dbReference>
<dbReference type="UniPathway" id="UPA00034">
    <property type="reaction ID" value="UER00027"/>
</dbReference>
<feature type="modified residue" description="N6-(pyridoxal phosphate)lysine" evidence="5 7">
    <location>
        <position position="55"/>
    </location>
</feature>
<dbReference type="EMBL" id="CGIH01000013">
    <property type="protein sequence ID" value="CFX26408.1"/>
    <property type="molecule type" value="Genomic_DNA"/>
</dbReference>
<evidence type="ECO:0000259" key="9">
    <source>
        <dbReference type="Pfam" id="PF00278"/>
    </source>
</evidence>
<feature type="binding site" evidence="5">
    <location>
        <position position="304"/>
    </location>
    <ligand>
        <name>substrate</name>
    </ligand>
</feature>
<dbReference type="AlphaFoldDB" id="A0A0E4C855"/>
<evidence type="ECO:0000256" key="6">
    <source>
        <dbReference type="NCBIfam" id="TIGR01048"/>
    </source>
</evidence>
<dbReference type="GO" id="GO:0008836">
    <property type="term" value="F:diaminopimelate decarboxylase activity"/>
    <property type="evidence" value="ECO:0007669"/>
    <property type="project" value="UniProtKB-UniRule"/>
</dbReference>
<dbReference type="InterPro" id="IPR022644">
    <property type="entry name" value="De-COase2_N"/>
</dbReference>
<dbReference type="InterPro" id="IPR022643">
    <property type="entry name" value="De-COase2_C"/>
</dbReference>
<dbReference type="CDD" id="cd06828">
    <property type="entry name" value="PLPDE_III_DapDC"/>
    <property type="match status" value="1"/>
</dbReference>
<dbReference type="GO" id="GO:0009089">
    <property type="term" value="P:lysine biosynthetic process via diaminopimelate"/>
    <property type="evidence" value="ECO:0007669"/>
    <property type="project" value="UniProtKB-UniRule"/>
</dbReference>
<feature type="binding site" evidence="5">
    <location>
        <position position="339"/>
    </location>
    <ligand>
        <name>substrate</name>
    </ligand>
</feature>
<dbReference type="HAMAP" id="MF_02120">
    <property type="entry name" value="LysA"/>
    <property type="match status" value="1"/>
</dbReference>
<dbReference type="GO" id="GO:0030170">
    <property type="term" value="F:pyridoxal phosphate binding"/>
    <property type="evidence" value="ECO:0007669"/>
    <property type="project" value="UniProtKB-UniRule"/>
</dbReference>
<comment type="catalytic activity">
    <reaction evidence="5 8">
        <text>meso-2,6-diaminopimelate + H(+) = L-lysine + CO2</text>
        <dbReference type="Rhea" id="RHEA:15101"/>
        <dbReference type="ChEBI" id="CHEBI:15378"/>
        <dbReference type="ChEBI" id="CHEBI:16526"/>
        <dbReference type="ChEBI" id="CHEBI:32551"/>
        <dbReference type="ChEBI" id="CHEBI:57791"/>
        <dbReference type="EC" id="4.1.1.20"/>
    </reaction>
</comment>
<evidence type="ECO:0000256" key="8">
    <source>
        <dbReference type="RuleBase" id="RU003738"/>
    </source>
</evidence>
<keyword evidence="5 8" id="KW-0457">Lysine biosynthesis</keyword>
<comment type="pathway">
    <text evidence="5 8">Amino-acid biosynthesis; L-lysine biosynthesis via DAP pathway; L-lysine from DL-2,6-diaminopimelate: step 1/1.</text>
</comment>
<dbReference type="RefSeq" id="WP_242847480.1">
    <property type="nucleotide sequence ID" value="NZ_CGIH01000013.1"/>
</dbReference>
<dbReference type="SUPFAM" id="SSF51419">
    <property type="entry name" value="PLP-binding barrel"/>
    <property type="match status" value="1"/>
</dbReference>
<dbReference type="InterPro" id="IPR009006">
    <property type="entry name" value="Ala_racemase/Decarboxylase_C"/>
</dbReference>
<feature type="binding site" evidence="5">
    <location>
        <position position="224"/>
    </location>
    <ligand>
        <name>pyridoxal 5'-phosphate</name>
        <dbReference type="ChEBI" id="CHEBI:597326"/>
    </ligand>
</feature>
<dbReference type="Gene3D" id="2.40.37.10">
    <property type="entry name" value="Lyase, Ornithine Decarboxylase, Chain A, domain 1"/>
    <property type="match status" value="1"/>
</dbReference>
<dbReference type="FunFam" id="3.20.20.10:FF:000003">
    <property type="entry name" value="Diaminopimelate decarboxylase"/>
    <property type="match status" value="1"/>
</dbReference>
<evidence type="ECO:0000256" key="2">
    <source>
        <dbReference type="ARBA" id="ARBA00022793"/>
    </source>
</evidence>
<evidence type="ECO:0000256" key="5">
    <source>
        <dbReference type="HAMAP-Rule" id="MF_02120"/>
    </source>
</evidence>
<comment type="subunit">
    <text evidence="5">Homodimer.</text>
</comment>
<evidence type="ECO:0000313" key="11">
    <source>
        <dbReference type="EMBL" id="CFX26408.1"/>
    </source>
</evidence>
<accession>A0A0E4C855</accession>
<feature type="domain" description="Orn/DAP/Arg decarboxylase 2 C-terminal" evidence="9">
    <location>
        <begin position="25"/>
        <end position="365"/>
    </location>
</feature>
<dbReference type="EC" id="4.1.1.20" evidence="5 6"/>
<gene>
    <name evidence="5" type="primary">lysA</name>
    <name evidence="11" type="ORF">875</name>
</gene>
<comment type="function">
    <text evidence="5">Specifically catalyzes the decarboxylation of meso-diaminopimelate (meso-DAP) to L-lysine.</text>
</comment>
<dbReference type="PANTHER" id="PTHR43727:SF2">
    <property type="entry name" value="GROUP IV DECARBOXYLASE"/>
    <property type="match status" value="1"/>
</dbReference>
<protein>
    <recommendedName>
        <fullName evidence="5 6">Diaminopimelate decarboxylase</fullName>
        <shortName evidence="5">DAP decarboxylase</shortName>
        <shortName evidence="5">DAPDC</shortName>
        <ecNumber evidence="5 6">4.1.1.20</ecNumber>
    </recommendedName>
</protein>
<evidence type="ECO:0000256" key="3">
    <source>
        <dbReference type="ARBA" id="ARBA00022898"/>
    </source>
</evidence>
<dbReference type="STRING" id="690567.875"/>
<name>A0A0E4C855_9FIRM</name>
<keyword evidence="2 5" id="KW-0210">Decarboxylase</keyword>
<keyword evidence="12" id="KW-1185">Reference proteome</keyword>
<evidence type="ECO:0000256" key="1">
    <source>
        <dbReference type="ARBA" id="ARBA00001933"/>
    </source>
</evidence>
<proteinExistence type="inferred from homology"/>
<keyword evidence="5" id="KW-0028">Amino-acid biosynthesis</keyword>
<keyword evidence="3 5" id="KW-0663">Pyridoxal phosphate</keyword>
<feature type="binding site" evidence="5">
    <location>
        <begin position="265"/>
        <end position="268"/>
    </location>
    <ligand>
        <name>pyridoxal 5'-phosphate</name>
        <dbReference type="ChEBI" id="CHEBI:597326"/>
    </ligand>
</feature>
<evidence type="ECO:0000259" key="10">
    <source>
        <dbReference type="Pfam" id="PF02784"/>
    </source>
</evidence>
<feature type="binding site" evidence="5">
    <location>
        <position position="308"/>
    </location>
    <ligand>
        <name>substrate</name>
    </ligand>
</feature>
<evidence type="ECO:0000256" key="7">
    <source>
        <dbReference type="PIRSR" id="PIRSR600183-50"/>
    </source>
</evidence>
<keyword evidence="4 5" id="KW-0456">Lyase</keyword>
<dbReference type="PRINTS" id="PR01179">
    <property type="entry name" value="ODADCRBXLASE"/>
</dbReference>
<feature type="binding site" evidence="5">
    <location>
        <position position="268"/>
    </location>
    <ligand>
        <name>substrate</name>
    </ligand>
</feature>
<evidence type="ECO:0000256" key="4">
    <source>
        <dbReference type="ARBA" id="ARBA00023239"/>
    </source>
</evidence>
<feature type="binding site" evidence="5">
    <location>
        <position position="367"/>
    </location>
    <ligand>
        <name>substrate</name>
    </ligand>
</feature>